<accession>A0ABS2P284</accession>
<reference evidence="1 2" key="1">
    <citation type="submission" date="2021-01" db="EMBL/GenBank/DDBJ databases">
        <title>Genomic Encyclopedia of Type Strains, Phase IV (KMG-IV): sequencing the most valuable type-strain genomes for metagenomic binning, comparative biology and taxonomic classification.</title>
        <authorList>
            <person name="Goeker M."/>
        </authorList>
    </citation>
    <scope>NUCLEOTIDE SEQUENCE [LARGE SCALE GENOMIC DNA]</scope>
    <source>
        <strain evidence="1 2">DSM 25879</strain>
    </source>
</reference>
<protein>
    <submittedName>
        <fullName evidence="1">Uncharacterized protein</fullName>
    </submittedName>
</protein>
<gene>
    <name evidence="1" type="ORF">JOC95_002925</name>
</gene>
<proteinExistence type="predicted"/>
<organism evidence="1 2">
    <name type="scientific">Sutcliffiella tianshenii</name>
    <dbReference type="NCBI Taxonomy" id="1463404"/>
    <lineage>
        <taxon>Bacteria</taxon>
        <taxon>Bacillati</taxon>
        <taxon>Bacillota</taxon>
        <taxon>Bacilli</taxon>
        <taxon>Bacillales</taxon>
        <taxon>Bacillaceae</taxon>
        <taxon>Sutcliffiella</taxon>
    </lineage>
</organism>
<evidence type="ECO:0000313" key="1">
    <source>
        <dbReference type="EMBL" id="MBM7621052.1"/>
    </source>
</evidence>
<sequence>MGLFIALLGVISTVGVIYYMGKSGFKWGENIDKDE</sequence>
<evidence type="ECO:0000313" key="2">
    <source>
        <dbReference type="Proteomes" id="UP000737402"/>
    </source>
</evidence>
<keyword evidence="2" id="KW-1185">Reference proteome</keyword>
<comment type="caution">
    <text evidence="1">The sequence shown here is derived from an EMBL/GenBank/DDBJ whole genome shotgun (WGS) entry which is preliminary data.</text>
</comment>
<dbReference type="Proteomes" id="UP000737402">
    <property type="component" value="Unassembled WGS sequence"/>
</dbReference>
<dbReference type="EMBL" id="JAFBED010000006">
    <property type="protein sequence ID" value="MBM7621052.1"/>
    <property type="molecule type" value="Genomic_DNA"/>
</dbReference>
<name>A0ABS2P284_9BACI</name>